<dbReference type="eggNOG" id="ENOG502Z7IB">
    <property type="taxonomic scope" value="Bacteria"/>
</dbReference>
<evidence type="ECO:0000313" key="2">
    <source>
        <dbReference type="Proteomes" id="UP000217211"/>
    </source>
</evidence>
<keyword evidence="2" id="KW-1185">Reference proteome</keyword>
<keyword evidence="1" id="KW-0614">Plasmid</keyword>
<geneLocation type="plasmid" evidence="2">
    <name>psj05684b</name>
</geneLocation>
<dbReference type="SUPFAM" id="SSF53448">
    <property type="entry name" value="Nucleotide-diphospho-sugar transferases"/>
    <property type="match status" value="1"/>
</dbReference>
<dbReference type="KEGG" id="esj:SJ05684_b41400"/>
<sequence length="286" mass="32685">MVKKAATMASVLAASGGVKQVICINWGTKYGAPFINRLYAMVARNITPPFTFTCFTDSRDNLRAEIICEDLPPLDVAKMPENTKGIWPKARLWGPKLGDLKGPVLFLDLDVVIVGSLDSFFEIGGPDDVVLARNQTTPFERLGQTSVFRFTVGKLEPLQHKFRADPQGVADEYEFEQRFVTRNAPGGAKLFPRRYVLHFRQDCRWPFPLNYWFVPRLPADARVVLFPRGLLPQHAIDGQYGYKGRATAPLDHFRGLLSSDRREKNPLRYLRHYIRPTPWVAEHWRE</sequence>
<dbReference type="InterPro" id="IPR029044">
    <property type="entry name" value="Nucleotide-diphossugar_trans"/>
</dbReference>
<dbReference type="Proteomes" id="UP000217211">
    <property type="component" value="Plasmid pSJ05684b"/>
</dbReference>
<proteinExistence type="predicted"/>
<protein>
    <recommendedName>
        <fullName evidence="3">Glycosyl transferase</fullName>
    </recommendedName>
</protein>
<organism evidence="1 2">
    <name type="scientific">Sinorhizobium sojae CCBAU 05684</name>
    <dbReference type="NCBI Taxonomy" id="716928"/>
    <lineage>
        <taxon>Bacteria</taxon>
        <taxon>Pseudomonadati</taxon>
        <taxon>Pseudomonadota</taxon>
        <taxon>Alphaproteobacteria</taxon>
        <taxon>Hyphomicrobiales</taxon>
        <taxon>Rhizobiaceae</taxon>
        <taxon>Sinorhizobium/Ensifer group</taxon>
        <taxon>Sinorhizobium</taxon>
    </lineage>
</organism>
<accession>A0A249PHA5</accession>
<dbReference type="EMBL" id="CP023068">
    <property type="protein sequence ID" value="ASY65122.1"/>
    <property type="molecule type" value="Genomic_DNA"/>
</dbReference>
<dbReference type="AlphaFoldDB" id="A0A249PHA5"/>
<evidence type="ECO:0008006" key="3">
    <source>
        <dbReference type="Google" id="ProtNLM"/>
    </source>
</evidence>
<reference evidence="1 2" key="1">
    <citation type="submission" date="2017-08" db="EMBL/GenBank/DDBJ databases">
        <title>Multipartite genome sequences of Sinorhizobium species nodulating soybeans.</title>
        <authorList>
            <person name="Tian C.F."/>
        </authorList>
    </citation>
    <scope>NUCLEOTIDE SEQUENCE [LARGE SCALE GENOMIC DNA]</scope>
    <source>
        <strain evidence="1 2">CCBAU 05684</strain>
        <plasmid evidence="2">psj05684b</plasmid>
    </source>
</reference>
<gene>
    <name evidence="1" type="ORF">SJ05684_b41400</name>
</gene>
<name>A0A249PHA5_9HYPH</name>
<evidence type="ECO:0000313" key="1">
    <source>
        <dbReference type="EMBL" id="ASY65122.1"/>
    </source>
</evidence>